<name>A0A653FQX7_9CAUD</name>
<sequence>MPYAEIANMAKQMSFSSIRLPSKSDIFISGHAIIVSVNGAPY</sequence>
<protein>
    <submittedName>
        <fullName evidence="1">Uncharacterized protein</fullName>
    </submittedName>
</protein>
<reference evidence="1 2" key="1">
    <citation type="submission" date="2020-02" db="EMBL/GenBank/DDBJ databases">
        <authorList>
            <person name="Petit M.-A."/>
            <person name="Lossouarn J."/>
        </authorList>
    </citation>
    <scope>NUCLEOTIDE SEQUENCE [LARGE SCALE GENOMIC DNA]</scope>
</reference>
<dbReference type="EMBL" id="LR595864">
    <property type="protein sequence ID" value="VUD36725.1"/>
    <property type="molecule type" value="Genomic_DNA"/>
</dbReference>
<dbReference type="Proteomes" id="UP000425679">
    <property type="component" value="Chromosome"/>
</dbReference>
<dbReference type="RefSeq" id="YP_009909446.1">
    <property type="nucleotide sequence ID" value="NC_049946.1"/>
</dbReference>
<keyword evidence="2" id="KW-1185">Reference proteome</keyword>
<proteinExistence type="predicted"/>
<organism evidence="1 2">
    <name type="scientific">Escherichia phage 4A7</name>
    <dbReference type="NCBI Taxonomy" id="2847059"/>
    <lineage>
        <taxon>Viruses</taxon>
        <taxon>Duplodnaviria</taxon>
        <taxon>Heunggongvirae</taxon>
        <taxon>Uroviricota</taxon>
        <taxon>Caudoviricetes</taxon>
        <taxon>Bievrevirus</taxon>
        <taxon>Bievrevirus bv4A7</taxon>
    </lineage>
</organism>
<dbReference type="GeneID" id="56215053"/>
<dbReference type="KEGG" id="vg:56215053"/>
<evidence type="ECO:0000313" key="1">
    <source>
        <dbReference type="EMBL" id="VUD36725.1"/>
    </source>
</evidence>
<evidence type="ECO:0000313" key="2">
    <source>
        <dbReference type="Proteomes" id="UP000425679"/>
    </source>
</evidence>
<accession>A0A653FQX7</accession>